<accession>A0A917ZEQ8</accession>
<evidence type="ECO:0000256" key="5">
    <source>
        <dbReference type="SAM" id="SignalP"/>
    </source>
</evidence>
<organism evidence="7 8">
    <name type="scientific">Marinobacterium nitratireducens</name>
    <dbReference type="NCBI Taxonomy" id="518897"/>
    <lineage>
        <taxon>Bacteria</taxon>
        <taxon>Pseudomonadati</taxon>
        <taxon>Pseudomonadota</taxon>
        <taxon>Gammaproteobacteria</taxon>
        <taxon>Oceanospirillales</taxon>
        <taxon>Oceanospirillaceae</taxon>
        <taxon>Marinobacterium</taxon>
    </lineage>
</organism>
<evidence type="ECO:0000313" key="8">
    <source>
        <dbReference type="Proteomes" id="UP000599578"/>
    </source>
</evidence>
<dbReference type="RefSeq" id="WP_188860495.1">
    <property type="nucleotide sequence ID" value="NZ_BMLT01000004.1"/>
</dbReference>
<gene>
    <name evidence="7" type="ORF">GCM10011348_20570</name>
</gene>
<protein>
    <submittedName>
        <fullName evidence="7">Thiol oxidoreductase</fullName>
    </submittedName>
</protein>
<evidence type="ECO:0000259" key="6">
    <source>
        <dbReference type="PROSITE" id="PS51007"/>
    </source>
</evidence>
<keyword evidence="3 4" id="KW-0408">Iron</keyword>
<dbReference type="Proteomes" id="UP000599578">
    <property type="component" value="Unassembled WGS sequence"/>
</dbReference>
<keyword evidence="1 4" id="KW-0349">Heme</keyword>
<dbReference type="Gene3D" id="1.10.760.10">
    <property type="entry name" value="Cytochrome c-like domain"/>
    <property type="match status" value="1"/>
</dbReference>
<dbReference type="GO" id="GO:0004130">
    <property type="term" value="F:cytochrome-c peroxidase activity"/>
    <property type="evidence" value="ECO:0007669"/>
    <property type="project" value="TreeGrafter"/>
</dbReference>
<evidence type="ECO:0000256" key="2">
    <source>
        <dbReference type="ARBA" id="ARBA00022723"/>
    </source>
</evidence>
<dbReference type="SUPFAM" id="SSF46626">
    <property type="entry name" value="Cytochrome c"/>
    <property type="match status" value="1"/>
</dbReference>
<feature type="signal peptide" evidence="5">
    <location>
        <begin position="1"/>
        <end position="33"/>
    </location>
</feature>
<dbReference type="PIRSF" id="PIRSF028099">
    <property type="entry name" value="DUF1111"/>
    <property type="match status" value="1"/>
</dbReference>
<dbReference type="GO" id="GO:0009055">
    <property type="term" value="F:electron transfer activity"/>
    <property type="evidence" value="ECO:0007669"/>
    <property type="project" value="InterPro"/>
</dbReference>
<dbReference type="PROSITE" id="PS51007">
    <property type="entry name" value="CYTC"/>
    <property type="match status" value="1"/>
</dbReference>
<dbReference type="Pfam" id="PF06537">
    <property type="entry name" value="DHOR"/>
    <property type="match status" value="1"/>
</dbReference>
<dbReference type="InterPro" id="IPR051395">
    <property type="entry name" value="Cytochrome_c_Peroxidase/MauG"/>
</dbReference>
<comment type="caution">
    <text evidence="7">The sequence shown here is derived from an EMBL/GenBank/DDBJ whole genome shotgun (WGS) entry which is preliminary data.</text>
</comment>
<dbReference type="PANTHER" id="PTHR30600:SF4">
    <property type="entry name" value="CYTOCHROME C DOMAIN-CONTAINING PROTEIN"/>
    <property type="match status" value="1"/>
</dbReference>
<name>A0A917ZEQ8_9GAMM</name>
<proteinExistence type="predicted"/>
<dbReference type="InterPro" id="IPR036909">
    <property type="entry name" value="Cyt_c-like_dom_sf"/>
</dbReference>
<reference evidence="7 8" key="1">
    <citation type="journal article" date="2014" name="Int. J. Syst. Evol. Microbiol.">
        <title>Complete genome sequence of Corynebacterium casei LMG S-19264T (=DSM 44701T), isolated from a smear-ripened cheese.</title>
        <authorList>
            <consortium name="US DOE Joint Genome Institute (JGI-PGF)"/>
            <person name="Walter F."/>
            <person name="Albersmeier A."/>
            <person name="Kalinowski J."/>
            <person name="Ruckert C."/>
        </authorList>
    </citation>
    <scope>NUCLEOTIDE SEQUENCE [LARGE SCALE GENOMIC DNA]</scope>
    <source>
        <strain evidence="7 8">CGMCC 1.7286</strain>
    </source>
</reference>
<keyword evidence="8" id="KW-1185">Reference proteome</keyword>
<evidence type="ECO:0000256" key="1">
    <source>
        <dbReference type="ARBA" id="ARBA00022617"/>
    </source>
</evidence>
<dbReference type="GO" id="GO:0020037">
    <property type="term" value="F:heme binding"/>
    <property type="evidence" value="ECO:0007669"/>
    <property type="project" value="InterPro"/>
</dbReference>
<keyword evidence="5" id="KW-0732">Signal</keyword>
<feature type="chain" id="PRO_5037770634" evidence="5">
    <location>
        <begin position="34"/>
        <end position="489"/>
    </location>
</feature>
<dbReference type="EMBL" id="BMLT01000004">
    <property type="protein sequence ID" value="GGO81466.1"/>
    <property type="molecule type" value="Genomic_DNA"/>
</dbReference>
<evidence type="ECO:0000256" key="4">
    <source>
        <dbReference type="PROSITE-ProRule" id="PRU00433"/>
    </source>
</evidence>
<sequence>MTRPLSRSSRLCLARISPWLLAPLLLSTPLALALPPAPAAGEEQPGGTTSQPVTSIRAAFSNPSATLSLEQKLDFLVGQSLFEKLWIASPSSTTASDGLGPLFNARACSACHVRNGRGHPPKNPDDPAVSLFLRLGRTPDAEQRRQMEAGLLAAVPDPNYGRQLQTFSVQTVPPEGRLGIAYRDFSLRLADGTEVAMRRPSYRILDPAYGAPAPDLQLSPRLAPPMIGLGLLEAVPQAALDALADPDDRDGDGISGRQNLVWSTREQAVLPGRFGWKAGNATLADQNDSALAGDIGIGNALFPSPWGDCTEAQRPCREAPHGNTDAQQGLEAAATVTDLILFYSRHLAPPVRNDAADPQVLAGKALFHRAGCAACHQPSLHTAEDAPQGLGGQRIWPYSDLLLHDMGPQLADGFGEYGASGSEWRTPPLWGLGLAQRLDPRAGYLHDGRARTLLEAILWHGGEADAARQKVVNLGADERRQLIRFLESL</sequence>
<dbReference type="InterPro" id="IPR009056">
    <property type="entry name" value="Cyt_c-like_dom"/>
</dbReference>
<dbReference type="AlphaFoldDB" id="A0A917ZEQ8"/>
<evidence type="ECO:0000256" key="3">
    <source>
        <dbReference type="ARBA" id="ARBA00023004"/>
    </source>
</evidence>
<evidence type="ECO:0000313" key="7">
    <source>
        <dbReference type="EMBL" id="GGO81466.1"/>
    </source>
</evidence>
<feature type="domain" description="Cytochrome c" evidence="6">
    <location>
        <begin position="358"/>
        <end position="489"/>
    </location>
</feature>
<dbReference type="PANTHER" id="PTHR30600">
    <property type="entry name" value="CYTOCHROME C PEROXIDASE-RELATED"/>
    <property type="match status" value="1"/>
</dbReference>
<keyword evidence="2 4" id="KW-0479">Metal-binding</keyword>
<dbReference type="GO" id="GO:0046872">
    <property type="term" value="F:metal ion binding"/>
    <property type="evidence" value="ECO:0007669"/>
    <property type="project" value="UniProtKB-KW"/>
</dbReference>
<dbReference type="InterPro" id="IPR010538">
    <property type="entry name" value="DHOR"/>
</dbReference>